<proteinExistence type="predicted"/>
<reference evidence="2" key="1">
    <citation type="submission" date="2022-10" db="EMBL/GenBank/DDBJ databases">
        <title>YIM 151497 complete genome.</title>
        <authorList>
            <person name="Chen X."/>
        </authorList>
    </citation>
    <scope>NUCLEOTIDE SEQUENCE</scope>
    <source>
        <strain evidence="2">YIM 151497</strain>
    </source>
</reference>
<evidence type="ECO:0008006" key="4">
    <source>
        <dbReference type="Google" id="ProtNLM"/>
    </source>
</evidence>
<protein>
    <recommendedName>
        <fullName evidence="4">YHS domain protein</fullName>
    </recommendedName>
</protein>
<accession>A0ABY6IR84</accession>
<evidence type="ECO:0000313" key="3">
    <source>
        <dbReference type="Proteomes" id="UP001163882"/>
    </source>
</evidence>
<dbReference type="RefSeq" id="WP_264226664.1">
    <property type="nucleotide sequence ID" value="NZ_CP107716.1"/>
</dbReference>
<dbReference type="Proteomes" id="UP001163882">
    <property type="component" value="Chromosome"/>
</dbReference>
<dbReference type="NCBIfam" id="NF041384">
    <property type="entry name" value="YHS_seleno_dom"/>
    <property type="match status" value="1"/>
</dbReference>
<evidence type="ECO:0000313" key="2">
    <source>
        <dbReference type="EMBL" id="UYQ73073.1"/>
    </source>
</evidence>
<name>A0ABY6IR84_9HYPH</name>
<keyword evidence="3" id="KW-1185">Reference proteome</keyword>
<feature type="signal peptide" evidence="1">
    <location>
        <begin position="1"/>
        <end position="30"/>
    </location>
</feature>
<sequence>MRQIGKQILTLTKSYATFCLLFLALGFATAAPAQEKSIITNALTGVALSGFDPVAYFTENAALQGTPVNELEWNGVTWYFVSAANRDIFAANPEIYAPVFGGHCAMAMARGHLSDGNPQIFRIVGGRLMLFYSIGNRAAFDMAPGPALATAAVNWNALPDRRAAQSQ</sequence>
<organism evidence="2 3">
    <name type="scientific">Pelagibacterium flavum</name>
    <dbReference type="NCBI Taxonomy" id="2984530"/>
    <lineage>
        <taxon>Bacteria</taxon>
        <taxon>Pseudomonadati</taxon>
        <taxon>Pseudomonadota</taxon>
        <taxon>Alphaproteobacteria</taxon>
        <taxon>Hyphomicrobiales</taxon>
        <taxon>Devosiaceae</taxon>
        <taxon>Pelagibacterium</taxon>
    </lineage>
</organism>
<dbReference type="EMBL" id="CP107716">
    <property type="protein sequence ID" value="UYQ73073.1"/>
    <property type="molecule type" value="Genomic_DNA"/>
</dbReference>
<evidence type="ECO:0000256" key="1">
    <source>
        <dbReference type="SAM" id="SignalP"/>
    </source>
</evidence>
<gene>
    <name evidence="2" type="ORF">OF122_04730</name>
</gene>
<feature type="chain" id="PRO_5047194422" description="YHS domain protein" evidence="1">
    <location>
        <begin position="31"/>
        <end position="167"/>
    </location>
</feature>
<keyword evidence="1" id="KW-0732">Signal</keyword>